<feature type="compositionally biased region" description="Low complexity" evidence="1">
    <location>
        <begin position="1"/>
        <end position="29"/>
    </location>
</feature>
<proteinExistence type="predicted"/>
<feature type="compositionally biased region" description="Polar residues" evidence="1">
    <location>
        <begin position="44"/>
        <end position="54"/>
    </location>
</feature>
<sequence length="173" mass="18436">MVVSLSSPSSPSAATAAAATTPPSMSSQSHSALSPLPPGPPVCTESQLSSQKTSAVATTVVSSMDTLTSLHATAAATYYPMEQNMQHPSLTSSPVHPLQPKSGLVEPPLAGLAIVSPIPHAGEQTIPEKYQQQQQQQSQDDQYQQQLQQQQQQQQAQYQVQNYYGLGQEALPR</sequence>
<gene>
    <name evidence="2" type="ORF">BGZ95_002834</name>
</gene>
<keyword evidence="3" id="KW-1185">Reference proteome</keyword>
<evidence type="ECO:0000256" key="1">
    <source>
        <dbReference type="SAM" id="MobiDB-lite"/>
    </source>
</evidence>
<dbReference type="EMBL" id="JAAAIL010001618">
    <property type="protein sequence ID" value="KAG0267472.1"/>
    <property type="molecule type" value="Genomic_DNA"/>
</dbReference>
<dbReference type="AlphaFoldDB" id="A0AAD4D5E2"/>
<feature type="compositionally biased region" description="Polar residues" evidence="1">
    <location>
        <begin position="85"/>
        <end position="94"/>
    </location>
</feature>
<evidence type="ECO:0000313" key="2">
    <source>
        <dbReference type="EMBL" id="KAG0267472.1"/>
    </source>
</evidence>
<protein>
    <submittedName>
        <fullName evidence="2">Uncharacterized protein</fullName>
    </submittedName>
</protein>
<feature type="region of interest" description="Disordered" evidence="1">
    <location>
        <begin position="1"/>
        <end position="54"/>
    </location>
</feature>
<organism evidence="2 3">
    <name type="scientific">Linnemannia exigua</name>
    <dbReference type="NCBI Taxonomy" id="604196"/>
    <lineage>
        <taxon>Eukaryota</taxon>
        <taxon>Fungi</taxon>
        <taxon>Fungi incertae sedis</taxon>
        <taxon>Mucoromycota</taxon>
        <taxon>Mortierellomycotina</taxon>
        <taxon>Mortierellomycetes</taxon>
        <taxon>Mortierellales</taxon>
        <taxon>Mortierellaceae</taxon>
        <taxon>Linnemannia</taxon>
    </lineage>
</organism>
<feature type="region of interest" description="Disordered" evidence="1">
    <location>
        <begin position="121"/>
        <end position="151"/>
    </location>
</feature>
<name>A0AAD4D5E2_9FUNG</name>
<comment type="caution">
    <text evidence="2">The sequence shown here is derived from an EMBL/GenBank/DDBJ whole genome shotgun (WGS) entry which is preliminary data.</text>
</comment>
<evidence type="ECO:0000313" key="3">
    <source>
        <dbReference type="Proteomes" id="UP001194580"/>
    </source>
</evidence>
<feature type="region of interest" description="Disordered" evidence="1">
    <location>
        <begin position="85"/>
        <end position="104"/>
    </location>
</feature>
<feature type="compositionally biased region" description="Low complexity" evidence="1">
    <location>
        <begin position="130"/>
        <end position="151"/>
    </location>
</feature>
<dbReference type="Proteomes" id="UP001194580">
    <property type="component" value="Unassembled WGS sequence"/>
</dbReference>
<reference evidence="2" key="1">
    <citation type="journal article" date="2020" name="Fungal Divers.">
        <title>Resolving the Mortierellaceae phylogeny through synthesis of multi-gene phylogenetics and phylogenomics.</title>
        <authorList>
            <person name="Vandepol N."/>
            <person name="Liber J."/>
            <person name="Desiro A."/>
            <person name="Na H."/>
            <person name="Kennedy M."/>
            <person name="Barry K."/>
            <person name="Grigoriev I.V."/>
            <person name="Miller A.N."/>
            <person name="O'Donnell K."/>
            <person name="Stajich J.E."/>
            <person name="Bonito G."/>
        </authorList>
    </citation>
    <scope>NUCLEOTIDE SEQUENCE</scope>
    <source>
        <strain evidence="2">NRRL 28262</strain>
    </source>
</reference>
<accession>A0AAD4D5E2</accession>